<dbReference type="Proteomes" id="UP000435357">
    <property type="component" value="Unassembled WGS sequence"/>
</dbReference>
<proteinExistence type="inferred from homology"/>
<dbReference type="PANTHER" id="PTHR47505:SF1">
    <property type="entry name" value="DNA UTILIZATION PROTEIN YHGH"/>
    <property type="match status" value="1"/>
</dbReference>
<dbReference type="InterPro" id="IPR029057">
    <property type="entry name" value="PRTase-like"/>
</dbReference>
<dbReference type="InterPro" id="IPR000836">
    <property type="entry name" value="PRTase_dom"/>
</dbReference>
<dbReference type="PANTHER" id="PTHR47505">
    <property type="entry name" value="DNA UTILIZATION PROTEIN YHGH"/>
    <property type="match status" value="1"/>
</dbReference>
<dbReference type="EMBL" id="WACR01000006">
    <property type="protein sequence ID" value="KAB1064045.1"/>
    <property type="molecule type" value="Genomic_DNA"/>
</dbReference>
<dbReference type="InterPro" id="IPR051910">
    <property type="entry name" value="ComF/GntX_DNA_util-trans"/>
</dbReference>
<evidence type="ECO:0000313" key="3">
    <source>
        <dbReference type="EMBL" id="KAB1064045.1"/>
    </source>
</evidence>
<name>A0A6N6MAE2_9FLAO</name>
<dbReference type="OrthoDB" id="9779910at2"/>
<comment type="similarity">
    <text evidence="1">Belongs to the ComF/GntX family.</text>
</comment>
<protein>
    <submittedName>
        <fullName evidence="3">ComF family protein</fullName>
    </submittedName>
</protein>
<dbReference type="AlphaFoldDB" id="A0A6N6MAE2"/>
<dbReference type="Pfam" id="PF00156">
    <property type="entry name" value="Pribosyltran"/>
    <property type="match status" value="1"/>
</dbReference>
<comment type="caution">
    <text evidence="3">The sequence shown here is derived from an EMBL/GenBank/DDBJ whole genome shotgun (WGS) entry which is preliminary data.</text>
</comment>
<dbReference type="SUPFAM" id="SSF53271">
    <property type="entry name" value="PRTase-like"/>
    <property type="match status" value="1"/>
</dbReference>
<organism evidence="3 4">
    <name type="scientific">Salibacter halophilus</name>
    <dbReference type="NCBI Taxonomy" id="1803916"/>
    <lineage>
        <taxon>Bacteria</taxon>
        <taxon>Pseudomonadati</taxon>
        <taxon>Bacteroidota</taxon>
        <taxon>Flavobacteriia</taxon>
        <taxon>Flavobacteriales</taxon>
        <taxon>Salibacteraceae</taxon>
        <taxon>Salibacter</taxon>
    </lineage>
</organism>
<dbReference type="Gene3D" id="3.40.50.2020">
    <property type="match status" value="1"/>
</dbReference>
<evidence type="ECO:0000313" key="4">
    <source>
        <dbReference type="Proteomes" id="UP000435357"/>
    </source>
</evidence>
<feature type="domain" description="Phosphoribosyltransferase" evidence="2">
    <location>
        <begin position="162"/>
        <end position="216"/>
    </location>
</feature>
<dbReference type="CDD" id="cd06223">
    <property type="entry name" value="PRTases_typeI"/>
    <property type="match status" value="1"/>
</dbReference>
<evidence type="ECO:0000259" key="2">
    <source>
        <dbReference type="Pfam" id="PF00156"/>
    </source>
</evidence>
<sequence length="227" mass="25681">MLDDFVSLIYPNVCSGCSRPLLKHENTICLHCKTKLPFTHFHDDPHNMIEKIFWGRVPVEAASCLAYFYKRGLIQNMMHQLKYKDRTEVGVDLGKIAGFQLANSKRFSGVDLVIPIPMHPRKRKKRGYNQCTFIAKGIAEPLNAGVNEVALTKTDDTASQTRKSKFNRWLNVKSVFNLERPQDIEGKRVLLIDDVVTTGATLEAAGQTLLQAKNVELNIFTIAHARK</sequence>
<accession>A0A6N6MAE2</accession>
<keyword evidence="4" id="KW-1185">Reference proteome</keyword>
<gene>
    <name evidence="3" type="ORF">F3059_08395</name>
</gene>
<reference evidence="3 4" key="1">
    <citation type="submission" date="2019-09" db="EMBL/GenBank/DDBJ databases">
        <title>Genomes of Cryomorphaceae.</title>
        <authorList>
            <person name="Bowman J.P."/>
        </authorList>
    </citation>
    <scope>NUCLEOTIDE SEQUENCE [LARGE SCALE GENOMIC DNA]</scope>
    <source>
        <strain evidence="3 4">KCTC 52047</strain>
    </source>
</reference>
<evidence type="ECO:0000256" key="1">
    <source>
        <dbReference type="ARBA" id="ARBA00008007"/>
    </source>
</evidence>